<sequence>MGNINRKRRNSSLGLMALEPRWMFDGAAAFDAAHAAPDAAAKALIPDAPAPVQVRAADPSKDGGKKEVVFVDTSVAGYQALEAAVKAGIEIEEIDGAKSGLAQIAKWAETHTGYDSISILSHGAEATLQIGTDTLRSASLSDAVTQAELAEIGHSLNVGGDLLLYGCNVAKGADGQQFIENLAVATGADVAASADTTGSAATGGNWILEYSSHDITASMVDGESWGGDLGWTALGSTGFSAGGTNYESLAIASDGTPYVAYTDYGNSQKLTVMKYSSGAWTAVGAAGISSGAAYYQSLAIASDGTPYVAFQDAANANKLTVMKYTVADGWSTVGTVGISAGNAQRESLAIATDGTLYVSYRDAATTPVNKLTVKKYTVADGWSTVGTAGFSPGEASFQSLAITSDGTPYIAFTDFGNNQKLSVMKYASGSWSLVGTAGFSGYQAYYMTLRFSSDNTPYVGFQDGMGSANKETVMKYDGTAWVLVGARGFSSGSVGNGGQSLAIASDDTLYVAYCDSDVSSKVTVKQYDSGSSTWTTVGTEGISAGQALAVSLAIAPSGTSNAGKPYVAYYDGANSGKATVMWMAPPGPAAPTAPTLDSSTDSGTTGDGKTNFTTPVIKGTGVTAAATITLYKDGVAWGSTVTADGSGNWTFTAPSALADNTYAVTATQTTGGLTSSASSALSLVIDATAPVISSVALNASAYKLGDTVTVTLNSAYDAHGAYTLAASTLDGASLGSWSYTTGSGSGTASFTVVGGTTEVINGNVAVNIVLTDAVGNSSTAYTTAIASKTIDTHAPTDIAVAGSDTTTHAYSGLTAGTTVGTLSATDASPGETFTYSLSGADAAKFQVVGGVLKVAVGQTLVTNTVYNVTIQAQDLGGNTFTKAFTITGGPAAPAVPTLDSSTDSGTTGDGKSNFTSPVINGTGATAGATITLYKDGVAWGSTVTADGSGNWTFTAPSALADNTYAVTATQTTSGLTSAASSSLSLVIDTVAPVISNVTLNAAAYKLGDAVTATVNSAYDAHGSYTLAASTLDGASLGSWSYTTGSGSGTASFTVVGGTTEVINGNVAVNIVLTDAVGNSSTAYTTAIASKTIDTHAPTDIAVAGSDTTTHAYSGLTAGTTVGTLSATDASPGESFTYTLSGADAAKFQVVSGVLKVAGGQTLVASTVYNVTVQAQDLGGNTYSKAFTITGAAGPAVTVGGTAAYTERAAAVALDGGLSLADGDTTAMTGATVTISAGLASGDTLACTTTGTSITSSYSAGTLTLSGNDTLANYQQVLKSVTFANLANHDPTAGSATRTISWQVHDQYANGSAATTTLTITPVNDSPSLTASTTNPTVSQASTFTANLFSGTTADPIEGSQAVAALTLTVSGIADGNSEILKVDGTNIVLGTNGTTATANYSVDVSYSSGTATLTITKIGNFTASAANTLINALQYENTNANATTGARQIKLTSIKDSSGDAATDTTTVNITTTATVAANDTPVINVPGGVSVIETVVTQKTISGVSVADTSGGTYTVTVSASATGGKVLMNGITPTAGANDSNSVTFQGTRTQINSALATLKYTPSSFGTETITVSVDSDGGGALIGGAKSATATIAVTESKPTPPPPAPPPPAPAAAPTAQTLPPAPPPPPVEAPVPRAPQVFVPLPPITPVAAPPVADAPKGPAAGPASDAPKAPAGDVPKAAVPIAPVVVAPPVVPVVMTAQFTPSTADGSFRVPVVTATQGGPAVEGLVALRPEMQTPTITDGPVRITLPLDAFAHTRSDAVVTLNAIRINGQPLPQWLNFDSRSGTLAGQPPGDFKGTMVVKIIARDDKGQEATITVRINGQPEKTGVIETGNPVKLGQHQRDKAVGKVAFTQQLKMAARNAAIRFS</sequence>
<name>V6F2U8_MAGGM</name>
<feature type="compositionally biased region" description="Pro residues" evidence="1">
    <location>
        <begin position="1625"/>
        <end position="1635"/>
    </location>
</feature>
<accession>V6F2U8</accession>
<feature type="compositionally biased region" description="Low complexity" evidence="1">
    <location>
        <begin position="899"/>
        <end position="910"/>
    </location>
</feature>
<dbReference type="InterPro" id="IPR015919">
    <property type="entry name" value="Cadherin-like_sf"/>
</dbReference>
<evidence type="ECO:0000313" key="4">
    <source>
        <dbReference type="Proteomes" id="UP000018922"/>
    </source>
</evidence>
<reference evidence="3 4" key="1">
    <citation type="journal article" date="2014" name="Genome Announc.">
        <title>Complete genome sequence of Magnetospirillum gryphiswaldense MSR-1.</title>
        <authorList>
            <person name="Wang X."/>
            <person name="Wang Q."/>
            <person name="Zhang W."/>
            <person name="Wang Y."/>
            <person name="Li L."/>
            <person name="Wen T."/>
            <person name="Zhang T."/>
            <person name="Zhang Y."/>
            <person name="Xu J."/>
            <person name="Hu J."/>
            <person name="Li S."/>
            <person name="Liu L."/>
            <person name="Liu J."/>
            <person name="Jiang W."/>
            <person name="Tian J."/>
            <person name="Li Y."/>
            <person name="Schuler D."/>
            <person name="Wang L."/>
            <person name="Li J."/>
        </authorList>
    </citation>
    <scope>NUCLEOTIDE SEQUENCE [LARGE SCALE GENOMIC DNA]</scope>
    <source>
        <strain evidence="4">DSM 6361 / JCM 21280 / NBRC 15271 / MSR-1</strain>
    </source>
</reference>
<dbReference type="Pfam" id="PF14252">
    <property type="entry name" value="DUF4347"/>
    <property type="match status" value="1"/>
</dbReference>
<dbReference type="Pfam" id="PF19077">
    <property type="entry name" value="Big_13"/>
    <property type="match status" value="2"/>
</dbReference>
<dbReference type="SMART" id="SM00736">
    <property type="entry name" value="CADG"/>
    <property type="match status" value="1"/>
</dbReference>
<dbReference type="SUPFAM" id="SSF49313">
    <property type="entry name" value="Cadherin-like"/>
    <property type="match status" value="3"/>
</dbReference>
<dbReference type="InterPro" id="IPR013783">
    <property type="entry name" value="Ig-like_fold"/>
</dbReference>
<dbReference type="GO" id="GO:0016020">
    <property type="term" value="C:membrane"/>
    <property type="evidence" value="ECO:0007669"/>
    <property type="project" value="InterPro"/>
</dbReference>
<evidence type="ECO:0000313" key="3">
    <source>
        <dbReference type="EMBL" id="CDK99845.1"/>
    </source>
</evidence>
<evidence type="ECO:0000259" key="2">
    <source>
        <dbReference type="SMART" id="SM00736"/>
    </source>
</evidence>
<dbReference type="Gene3D" id="2.60.40.60">
    <property type="entry name" value="Cadherins"/>
    <property type="match status" value="2"/>
</dbReference>
<dbReference type="InterPro" id="IPR006644">
    <property type="entry name" value="Cadg"/>
</dbReference>
<feature type="region of interest" description="Disordered" evidence="1">
    <location>
        <begin position="1599"/>
        <end position="1635"/>
    </location>
</feature>
<dbReference type="SUPFAM" id="SSF89372">
    <property type="entry name" value="Fucose-specific lectin"/>
    <property type="match status" value="1"/>
</dbReference>
<dbReference type="InterPro" id="IPR044016">
    <property type="entry name" value="Big_13"/>
</dbReference>
<dbReference type="GO" id="GO:0005509">
    <property type="term" value="F:calcium ion binding"/>
    <property type="evidence" value="ECO:0007669"/>
    <property type="project" value="InterPro"/>
</dbReference>
<dbReference type="InterPro" id="IPR025592">
    <property type="entry name" value="DUF4347"/>
</dbReference>
<feature type="domain" description="Dystroglycan-type cadherin-like" evidence="2">
    <location>
        <begin position="1739"/>
        <end position="1833"/>
    </location>
</feature>
<dbReference type="KEGG" id="mgy:MGMSRv2__2630"/>
<keyword evidence="4" id="KW-1185">Reference proteome</keyword>
<feature type="compositionally biased region" description="Pro residues" evidence="1">
    <location>
        <begin position="1603"/>
        <end position="1616"/>
    </location>
</feature>
<feature type="region of interest" description="Disordered" evidence="1">
    <location>
        <begin position="895"/>
        <end position="914"/>
    </location>
</feature>
<feature type="region of interest" description="Disordered" evidence="1">
    <location>
        <begin position="1656"/>
        <end position="1680"/>
    </location>
</feature>
<dbReference type="eggNOG" id="COG2247">
    <property type="taxonomic scope" value="Bacteria"/>
</dbReference>
<feature type="region of interest" description="Disordered" evidence="1">
    <location>
        <begin position="589"/>
        <end position="612"/>
    </location>
</feature>
<gene>
    <name evidence="3" type="ordered locus">MGMSRv2__2630</name>
</gene>
<dbReference type="eggNOG" id="COG3898">
    <property type="taxonomic scope" value="Bacteria"/>
</dbReference>
<organism evidence="3 4">
    <name type="scientific">Magnetospirillum gryphiswaldense (strain DSM 6361 / JCM 21280 / NBRC 15271 / MSR-1)</name>
    <dbReference type="NCBI Taxonomy" id="431944"/>
    <lineage>
        <taxon>Bacteria</taxon>
        <taxon>Pseudomonadati</taxon>
        <taxon>Pseudomonadota</taxon>
        <taxon>Alphaproteobacteria</taxon>
        <taxon>Rhodospirillales</taxon>
        <taxon>Rhodospirillaceae</taxon>
        <taxon>Magnetospirillum</taxon>
    </lineage>
</organism>
<proteinExistence type="predicted"/>
<dbReference type="Pfam" id="PF05345">
    <property type="entry name" value="He_PIG"/>
    <property type="match status" value="1"/>
</dbReference>
<dbReference type="STRING" id="1430440.MGMSRv2__2630"/>
<feature type="compositionally biased region" description="Low complexity" evidence="1">
    <location>
        <begin position="592"/>
        <end position="608"/>
    </location>
</feature>
<protein>
    <recommendedName>
        <fullName evidence="2">Dystroglycan-type cadherin-like domain-containing protein</fullName>
    </recommendedName>
</protein>
<dbReference type="Gene3D" id="2.60.40.10">
    <property type="entry name" value="Immunoglobulins"/>
    <property type="match status" value="3"/>
</dbReference>
<dbReference type="eggNOG" id="COG1520">
    <property type="taxonomic scope" value="Bacteria"/>
</dbReference>
<evidence type="ECO:0000256" key="1">
    <source>
        <dbReference type="SAM" id="MobiDB-lite"/>
    </source>
</evidence>
<dbReference type="Proteomes" id="UP000018922">
    <property type="component" value="Chromosome I"/>
</dbReference>
<dbReference type="EMBL" id="HG794546">
    <property type="protein sequence ID" value="CDK99845.1"/>
    <property type="molecule type" value="Genomic_DNA"/>
</dbReference>
<dbReference type="HOGENOM" id="CLU_236395_0_0_5"/>
<dbReference type="eggNOG" id="COG3210">
    <property type="taxonomic scope" value="Bacteria"/>
</dbReference>
<dbReference type="eggNOG" id="COG4932">
    <property type="taxonomic scope" value="Bacteria"/>
</dbReference>